<organism evidence="1">
    <name type="scientific">marine sediment metagenome</name>
    <dbReference type="NCBI Taxonomy" id="412755"/>
    <lineage>
        <taxon>unclassified sequences</taxon>
        <taxon>metagenomes</taxon>
        <taxon>ecological metagenomes</taxon>
    </lineage>
</organism>
<dbReference type="AlphaFoldDB" id="X1RAD2"/>
<comment type="caution">
    <text evidence="1">The sequence shown here is derived from an EMBL/GenBank/DDBJ whole genome shotgun (WGS) entry which is preliminary data.</text>
</comment>
<gene>
    <name evidence="1" type="ORF">S12H4_25844</name>
</gene>
<evidence type="ECO:0000313" key="1">
    <source>
        <dbReference type="EMBL" id="GAI77732.1"/>
    </source>
</evidence>
<accession>X1RAD2</accession>
<feature type="non-terminal residue" evidence="1">
    <location>
        <position position="41"/>
    </location>
</feature>
<sequence length="41" mass="5007">MELLNNKIREAYKDPNYMYDTLTQKLNITNIILDIKPHLWE</sequence>
<protein>
    <submittedName>
        <fullName evidence="1">Uncharacterized protein</fullName>
    </submittedName>
</protein>
<proteinExistence type="predicted"/>
<dbReference type="EMBL" id="BARW01014602">
    <property type="protein sequence ID" value="GAI77732.1"/>
    <property type="molecule type" value="Genomic_DNA"/>
</dbReference>
<reference evidence="1" key="1">
    <citation type="journal article" date="2014" name="Front. Microbiol.">
        <title>High frequency of phylogenetically diverse reductive dehalogenase-homologous genes in deep subseafloor sedimentary metagenomes.</title>
        <authorList>
            <person name="Kawai M."/>
            <person name="Futagami T."/>
            <person name="Toyoda A."/>
            <person name="Takaki Y."/>
            <person name="Nishi S."/>
            <person name="Hori S."/>
            <person name="Arai W."/>
            <person name="Tsubouchi T."/>
            <person name="Morono Y."/>
            <person name="Uchiyama I."/>
            <person name="Ito T."/>
            <person name="Fujiyama A."/>
            <person name="Inagaki F."/>
            <person name="Takami H."/>
        </authorList>
    </citation>
    <scope>NUCLEOTIDE SEQUENCE</scope>
    <source>
        <strain evidence="1">Expedition CK06-06</strain>
    </source>
</reference>
<name>X1RAD2_9ZZZZ</name>